<comment type="caution">
    <text evidence="4">The sequence shown here is derived from an EMBL/GenBank/DDBJ whole genome shotgun (WGS) entry which is preliminary data.</text>
</comment>
<evidence type="ECO:0000313" key="4">
    <source>
        <dbReference type="EMBL" id="PXX22760.1"/>
    </source>
</evidence>
<sequence>MLKLIQATFCLLIGLTLQAHAQSFTWYNPMEASPSCINGRAWNEETKASYARMPERLQRNMPEKVRNFSKNAAGLSIMFITNTRNLQIKYTIEPGAQMVNMARLNQAGVDLYATNKRGKTHWIGNHMQWNWKDTITFTFRDLETNTGVYELFLPPYSTVTSLKIGCDKKAHFSFVPTSTDKPVVIYGSSIVQGASPSRPGLTWTNTLKRITGLNIVNLGFSGSCLMEPEVFDAICEIDARCFVIDPIPNSYRLTANEIATRIRYGVTQIRQRSNAPIIISESYLQADRAFHPHAEDQLRKANKALCHIVKLLQKEGVKNLFLMKSKDIKMTEDAMIEATHPNDIGCIIYANAYKKKLKKVLR</sequence>
<protein>
    <submittedName>
        <fullName evidence="4">SGNH-like hydrolase/esterase family protein</fullName>
    </submittedName>
</protein>
<dbReference type="GO" id="GO:0016788">
    <property type="term" value="F:hydrolase activity, acting on ester bonds"/>
    <property type="evidence" value="ECO:0007669"/>
    <property type="project" value="UniProtKB-ARBA"/>
</dbReference>
<dbReference type="InterPro" id="IPR032740">
    <property type="entry name" value="GxDLY"/>
</dbReference>
<feature type="chain" id="PRO_5016323090" evidence="1">
    <location>
        <begin position="22"/>
        <end position="362"/>
    </location>
</feature>
<reference evidence="4 5" key="1">
    <citation type="submission" date="2018-05" db="EMBL/GenBank/DDBJ databases">
        <title>Genomic Encyclopedia of Type Strains, Phase I: the one thousand microbial genomes (KMG-I) project.</title>
        <authorList>
            <person name="Kyrpides N."/>
        </authorList>
    </citation>
    <scope>NUCLEOTIDE SEQUENCE [LARGE SCALE GENOMIC DNA]</scope>
    <source>
        <strain evidence="4 5">DSM 15611</strain>
    </source>
</reference>
<accession>A0A318I142</accession>
<keyword evidence="5" id="KW-1185">Reference proteome</keyword>
<dbReference type="Gene3D" id="3.40.50.1110">
    <property type="entry name" value="SGNH hydrolase"/>
    <property type="match status" value="1"/>
</dbReference>
<feature type="signal peptide" evidence="1">
    <location>
        <begin position="1"/>
        <end position="21"/>
    </location>
</feature>
<feature type="domain" description="SGNH hydrolase-type esterase" evidence="2">
    <location>
        <begin position="181"/>
        <end position="358"/>
    </location>
</feature>
<dbReference type="RefSeq" id="WP_025815530.1">
    <property type="nucleotide sequence ID" value="NZ_BAIZ01000006.1"/>
</dbReference>
<evidence type="ECO:0000313" key="5">
    <source>
        <dbReference type="Proteomes" id="UP000248314"/>
    </source>
</evidence>
<feature type="domain" description="SGNH hydrolase-type esterase N-terminal" evidence="3">
    <location>
        <begin position="25"/>
        <end position="172"/>
    </location>
</feature>
<name>A0A318I142_9BACT</name>
<dbReference type="Proteomes" id="UP000248314">
    <property type="component" value="Unassembled WGS sequence"/>
</dbReference>
<dbReference type="InterPro" id="IPR036514">
    <property type="entry name" value="SGNH_hydro_sf"/>
</dbReference>
<evidence type="ECO:0000259" key="3">
    <source>
        <dbReference type="Pfam" id="PF14607"/>
    </source>
</evidence>
<gene>
    <name evidence="4" type="ORF">EJ73_01033</name>
</gene>
<organism evidence="4 5">
    <name type="scientific">Hoylesella shahii DSM 15611 = JCM 12083</name>
    <dbReference type="NCBI Taxonomy" id="1122991"/>
    <lineage>
        <taxon>Bacteria</taxon>
        <taxon>Pseudomonadati</taxon>
        <taxon>Bacteroidota</taxon>
        <taxon>Bacteroidia</taxon>
        <taxon>Bacteroidales</taxon>
        <taxon>Prevotellaceae</taxon>
        <taxon>Hoylesella</taxon>
    </lineage>
</organism>
<keyword evidence="1" id="KW-0732">Signal</keyword>
<dbReference type="EMBL" id="QJJX01000009">
    <property type="protein sequence ID" value="PXX22760.1"/>
    <property type="molecule type" value="Genomic_DNA"/>
</dbReference>
<dbReference type="OrthoDB" id="9776255at2"/>
<proteinExistence type="predicted"/>
<keyword evidence="4" id="KW-0378">Hydrolase</keyword>
<dbReference type="SUPFAM" id="SSF52266">
    <property type="entry name" value="SGNH hydrolase"/>
    <property type="match status" value="1"/>
</dbReference>
<dbReference type="STRING" id="1122991.GCA_000613445_02599"/>
<evidence type="ECO:0000256" key="1">
    <source>
        <dbReference type="SAM" id="SignalP"/>
    </source>
</evidence>
<dbReference type="InterPro" id="IPR013830">
    <property type="entry name" value="SGNH_hydro"/>
</dbReference>
<dbReference type="Pfam" id="PF14607">
    <property type="entry name" value="GxDLY"/>
    <property type="match status" value="1"/>
</dbReference>
<dbReference type="Gene3D" id="2.60.120.260">
    <property type="entry name" value="Galactose-binding domain-like"/>
    <property type="match status" value="1"/>
</dbReference>
<dbReference type="AlphaFoldDB" id="A0A318I142"/>
<dbReference type="Pfam" id="PF14606">
    <property type="entry name" value="Lipase_GDSL_3"/>
    <property type="match status" value="1"/>
</dbReference>
<evidence type="ECO:0000259" key="2">
    <source>
        <dbReference type="Pfam" id="PF14606"/>
    </source>
</evidence>